<evidence type="ECO:0000313" key="1">
    <source>
        <dbReference type="EMBL" id="KAH9311190.1"/>
    </source>
</evidence>
<reference evidence="1 2" key="1">
    <citation type="journal article" date="2021" name="Nat. Plants">
        <title>The Taxus genome provides insights into paclitaxel biosynthesis.</title>
        <authorList>
            <person name="Xiong X."/>
            <person name="Gou J."/>
            <person name="Liao Q."/>
            <person name="Li Y."/>
            <person name="Zhou Q."/>
            <person name="Bi G."/>
            <person name="Li C."/>
            <person name="Du R."/>
            <person name="Wang X."/>
            <person name="Sun T."/>
            <person name="Guo L."/>
            <person name="Liang H."/>
            <person name="Lu P."/>
            <person name="Wu Y."/>
            <person name="Zhang Z."/>
            <person name="Ro D.K."/>
            <person name="Shang Y."/>
            <person name="Huang S."/>
            <person name="Yan J."/>
        </authorList>
    </citation>
    <scope>NUCLEOTIDE SEQUENCE [LARGE SCALE GENOMIC DNA]</scope>
    <source>
        <strain evidence="1">Ta-2019</strain>
    </source>
</reference>
<feature type="non-terminal residue" evidence="1">
    <location>
        <position position="103"/>
    </location>
</feature>
<dbReference type="EMBL" id="JAHRHJ020000006">
    <property type="protein sequence ID" value="KAH9311190.1"/>
    <property type="molecule type" value="Genomic_DNA"/>
</dbReference>
<proteinExistence type="predicted"/>
<comment type="caution">
    <text evidence="1">The sequence shown here is derived from an EMBL/GenBank/DDBJ whole genome shotgun (WGS) entry which is preliminary data.</text>
</comment>
<dbReference type="Proteomes" id="UP000824469">
    <property type="component" value="Unassembled WGS sequence"/>
</dbReference>
<organism evidence="1 2">
    <name type="scientific">Taxus chinensis</name>
    <name type="common">Chinese yew</name>
    <name type="synonym">Taxus wallichiana var. chinensis</name>
    <dbReference type="NCBI Taxonomy" id="29808"/>
    <lineage>
        <taxon>Eukaryota</taxon>
        <taxon>Viridiplantae</taxon>
        <taxon>Streptophyta</taxon>
        <taxon>Embryophyta</taxon>
        <taxon>Tracheophyta</taxon>
        <taxon>Spermatophyta</taxon>
        <taxon>Pinopsida</taxon>
        <taxon>Pinidae</taxon>
        <taxon>Conifers II</taxon>
        <taxon>Cupressales</taxon>
        <taxon>Taxaceae</taxon>
        <taxon>Taxus</taxon>
    </lineage>
</organism>
<dbReference type="OMA" id="KNQHRES"/>
<sequence>PSVPDNVNRWQVFSDDHQFLAFLEQRDNFNNLFFKGSKNQHRESTLEEEKVEVEEVDSVGVLVLKGNNIPKGLVSLKELFDRHDRYVKDKAKEPPKSIVDFKK</sequence>
<name>A0AA38FWR2_TAXCH</name>
<protein>
    <submittedName>
        <fullName evidence="1">Uncharacterized protein</fullName>
    </submittedName>
</protein>
<evidence type="ECO:0000313" key="2">
    <source>
        <dbReference type="Proteomes" id="UP000824469"/>
    </source>
</evidence>
<gene>
    <name evidence="1" type="ORF">KI387_026225</name>
</gene>
<feature type="non-terminal residue" evidence="1">
    <location>
        <position position="1"/>
    </location>
</feature>
<keyword evidence="2" id="KW-1185">Reference proteome</keyword>
<accession>A0AA38FWR2</accession>
<dbReference type="AlphaFoldDB" id="A0AA38FWR2"/>